<dbReference type="HOGENOM" id="CLU_119457_0_0_10"/>
<dbReference type="AlphaFoldDB" id="A0A077EA68"/>
<dbReference type="Pfam" id="PF08818">
    <property type="entry name" value="DUF1801"/>
    <property type="match status" value="1"/>
</dbReference>
<dbReference type="SUPFAM" id="SSF159888">
    <property type="entry name" value="YdhG-like"/>
    <property type="match status" value="1"/>
</dbReference>
<dbReference type="Proteomes" id="UP000028933">
    <property type="component" value="Chromosome"/>
</dbReference>
<dbReference type="InterPro" id="IPR014922">
    <property type="entry name" value="YdhG-like"/>
</dbReference>
<dbReference type="EMBL" id="CP007547">
    <property type="protein sequence ID" value="AIL44481.1"/>
    <property type="molecule type" value="Genomic_DNA"/>
</dbReference>
<accession>A0A077EA68</accession>
<evidence type="ECO:0000313" key="2">
    <source>
        <dbReference type="EMBL" id="AIL44481.1"/>
    </source>
</evidence>
<protein>
    <submittedName>
        <fullName evidence="2">DUF1801 domain-containing protein</fullName>
    </submittedName>
</protein>
<reference evidence="2" key="2">
    <citation type="journal article" date="2015" name="Genome Biol. Evol.">
        <title>Complete Genome Sequence and Transcriptomic Analysis of the Novel Pathogen Elizabethkingia anophelis in Response to Oxidative Stress.</title>
        <authorList>
            <person name="Li Y."/>
            <person name="Liu Y."/>
            <person name="Chew S.C."/>
            <person name="Tay M."/>
            <person name="Salido M.M."/>
            <person name="Teo J."/>
            <person name="Lauro F.M."/>
            <person name="Givskov M."/>
            <person name="Yang L."/>
        </authorList>
    </citation>
    <scope>NUCLEOTIDE SEQUENCE</scope>
    <source>
        <strain evidence="2">NUHP1</strain>
    </source>
</reference>
<organism evidence="2 3">
    <name type="scientific">Elizabethkingia anophelis NUHP1</name>
    <dbReference type="NCBI Taxonomy" id="1338011"/>
    <lineage>
        <taxon>Bacteria</taxon>
        <taxon>Pseudomonadati</taxon>
        <taxon>Bacteroidota</taxon>
        <taxon>Flavobacteriia</taxon>
        <taxon>Flavobacteriales</taxon>
        <taxon>Weeksellaceae</taxon>
        <taxon>Elizabethkingia</taxon>
    </lineage>
</organism>
<gene>
    <name evidence="2" type="ORF">BD94_0706</name>
</gene>
<name>A0A077EA68_9FLAO</name>
<dbReference type="STRING" id="1338011.BD94_0706"/>
<evidence type="ECO:0000259" key="1">
    <source>
        <dbReference type="Pfam" id="PF08818"/>
    </source>
</evidence>
<dbReference type="Gene3D" id="3.90.1150.200">
    <property type="match status" value="1"/>
</dbReference>
<sequence length="150" mass="17445">MMMSNLIQTYLEKVPDERKMAFEKLFNAIHDNLPTGFELTEAYGMLTWVVPLSSYPAGYHCAPGTPLPFLSLASQKNFLAFYHMGIYADKDLLEWFQESYTQHAKYKLDMGKSCVRFKKMDDIPYGIIAELSTKISPEMWIEKYETVFKK</sequence>
<reference evidence="2" key="1">
    <citation type="journal article" date="2013" name="Lancet">
        <title>First case of E anophelis outbreak in an intensive-care unit.</title>
        <authorList>
            <person name="Teo J."/>
            <person name="Tan S.Y."/>
            <person name="Tay M."/>
            <person name="Ding Y."/>
            <person name="Kjelleberg S."/>
            <person name="Givskov M."/>
            <person name="Lin R.T."/>
            <person name="Yang L."/>
        </authorList>
    </citation>
    <scope>NUCLEOTIDE SEQUENCE [LARGE SCALE GENOMIC DNA]</scope>
    <source>
        <strain evidence="2">NUHP1</strain>
    </source>
</reference>
<evidence type="ECO:0000313" key="3">
    <source>
        <dbReference type="Proteomes" id="UP000028933"/>
    </source>
</evidence>
<dbReference type="eggNOG" id="COG5646">
    <property type="taxonomic scope" value="Bacteria"/>
</dbReference>
<dbReference type="KEGG" id="eao:BD94_0706"/>
<proteinExistence type="predicted"/>
<feature type="domain" description="YdhG-like" evidence="1">
    <location>
        <begin position="19"/>
        <end position="131"/>
    </location>
</feature>